<dbReference type="EMBL" id="JARXNK020000101">
    <property type="protein sequence ID" value="MEL0551794.1"/>
    <property type="molecule type" value="Genomic_DNA"/>
</dbReference>
<reference evidence="9 10" key="1">
    <citation type="submission" date="2024-04" db="EMBL/GenBank/DDBJ databases">
        <title>Two novel Raoultella species associated with bleeding cankers of broadleaf hosts, Raoultella scottia sp. nov. and Raoultella lignicola sp. nov.</title>
        <authorList>
            <person name="Brady C.L."/>
        </authorList>
    </citation>
    <scope>NUCLEOTIDE SEQUENCE [LARGE SCALE GENOMIC DNA]</scope>
    <source>
        <strain evidence="9 10">TW_WC1a.1</strain>
    </source>
</reference>
<dbReference type="CDD" id="cd21120">
    <property type="entry name" value="SPASM_anSME"/>
    <property type="match status" value="1"/>
</dbReference>
<dbReference type="InterPro" id="IPR023867">
    <property type="entry name" value="Sulphatase_maturase_rSAM"/>
</dbReference>
<dbReference type="CDD" id="cd01335">
    <property type="entry name" value="Radical_SAM"/>
    <property type="match status" value="1"/>
</dbReference>
<dbReference type="Gene3D" id="3.20.20.70">
    <property type="entry name" value="Aldolase class I"/>
    <property type="match status" value="1"/>
</dbReference>
<comment type="cofactor">
    <cofactor evidence="1">
        <name>[4Fe-4S] cluster</name>
        <dbReference type="ChEBI" id="CHEBI:49883"/>
    </cofactor>
</comment>
<feature type="domain" description="Radical SAM core" evidence="8">
    <location>
        <begin position="1"/>
        <end position="214"/>
    </location>
</feature>
<name>A0ABU9F5Y2_9ENTR</name>
<evidence type="ECO:0000256" key="6">
    <source>
        <dbReference type="ARBA" id="ARBA00023014"/>
    </source>
</evidence>
<dbReference type="SFLD" id="SFLDG01384">
    <property type="entry name" value="thioether_bond_formation_requi"/>
    <property type="match status" value="1"/>
</dbReference>
<evidence type="ECO:0000256" key="7">
    <source>
        <dbReference type="ARBA" id="ARBA00023601"/>
    </source>
</evidence>
<comment type="similarity">
    <text evidence="7">Belongs to the radical SAM superfamily. Anaerobic sulfatase-maturating enzyme family.</text>
</comment>
<dbReference type="SFLD" id="SFLDF00285">
    <property type="entry name" value="anaerobic_Ser-type_sulfatase-m"/>
    <property type="match status" value="1"/>
</dbReference>
<dbReference type="NCBIfam" id="TIGR04085">
    <property type="entry name" value="rSAM_more_4Fe4S"/>
    <property type="match status" value="1"/>
</dbReference>
<keyword evidence="2" id="KW-0004">4Fe-4S</keyword>
<evidence type="ECO:0000256" key="2">
    <source>
        <dbReference type="ARBA" id="ARBA00022485"/>
    </source>
</evidence>
<dbReference type="Pfam" id="PF13186">
    <property type="entry name" value="SPASM"/>
    <property type="match status" value="1"/>
</dbReference>
<keyword evidence="3" id="KW-0949">S-adenosyl-L-methionine</keyword>
<evidence type="ECO:0000313" key="9">
    <source>
        <dbReference type="EMBL" id="MEL0551794.1"/>
    </source>
</evidence>
<dbReference type="SFLD" id="SFLDS00029">
    <property type="entry name" value="Radical_SAM"/>
    <property type="match status" value="1"/>
</dbReference>
<evidence type="ECO:0000256" key="5">
    <source>
        <dbReference type="ARBA" id="ARBA00023004"/>
    </source>
</evidence>
<dbReference type="InterPro" id="IPR013785">
    <property type="entry name" value="Aldolase_TIM"/>
</dbReference>
<dbReference type="InterPro" id="IPR058240">
    <property type="entry name" value="rSAM_sf"/>
</dbReference>
<dbReference type="InterPro" id="IPR007197">
    <property type="entry name" value="rSAM"/>
</dbReference>
<keyword evidence="5" id="KW-0408">Iron</keyword>
<keyword evidence="4" id="KW-0479">Metal-binding</keyword>
<dbReference type="PANTHER" id="PTHR43273">
    <property type="entry name" value="ANAEROBIC SULFATASE-MATURATING ENZYME HOMOLOG ASLB-RELATED"/>
    <property type="match status" value="1"/>
</dbReference>
<evidence type="ECO:0000259" key="8">
    <source>
        <dbReference type="PROSITE" id="PS51918"/>
    </source>
</evidence>
<keyword evidence="10" id="KW-1185">Reference proteome</keyword>
<dbReference type="InterPro" id="IPR023885">
    <property type="entry name" value="4Fe4S-binding_SPASM_dom"/>
</dbReference>
<evidence type="ECO:0000256" key="4">
    <source>
        <dbReference type="ARBA" id="ARBA00022723"/>
    </source>
</evidence>
<dbReference type="SUPFAM" id="SSF102114">
    <property type="entry name" value="Radical SAM enzymes"/>
    <property type="match status" value="1"/>
</dbReference>
<dbReference type="Proteomes" id="UP001312893">
    <property type="component" value="Unassembled WGS sequence"/>
</dbReference>
<proteinExistence type="inferred from homology"/>
<evidence type="ECO:0000313" key="10">
    <source>
        <dbReference type="Proteomes" id="UP001312893"/>
    </source>
</evidence>
<organism evidence="9 10">
    <name type="scientific">Raoultella lignicola</name>
    <dbReference type="NCBI Taxonomy" id="3040939"/>
    <lineage>
        <taxon>Bacteria</taxon>
        <taxon>Pseudomonadati</taxon>
        <taxon>Pseudomonadota</taxon>
        <taxon>Gammaproteobacteria</taxon>
        <taxon>Enterobacterales</taxon>
        <taxon>Enterobacteriaceae</taxon>
        <taxon>Klebsiella/Raoultella group</taxon>
        <taxon>Raoultella</taxon>
    </lineage>
</organism>
<accession>A0ABU9F5Y2</accession>
<dbReference type="PROSITE" id="PS51918">
    <property type="entry name" value="RADICAL_SAM"/>
    <property type="match status" value="1"/>
</dbReference>
<dbReference type="NCBIfam" id="TIGR03942">
    <property type="entry name" value="sulfatase_rSAM"/>
    <property type="match status" value="1"/>
</dbReference>
<dbReference type="InterPro" id="IPR034491">
    <property type="entry name" value="Anaerob_Ser_sulfatase-maturase"/>
</dbReference>
<dbReference type="Pfam" id="PF04055">
    <property type="entry name" value="Radical_SAM"/>
    <property type="match status" value="1"/>
</dbReference>
<keyword evidence="6" id="KW-0411">Iron-sulfur</keyword>
<protein>
    <submittedName>
        <fullName evidence="9">Anaerobic sulfatase maturase</fullName>
    </submittedName>
</protein>
<dbReference type="SFLD" id="SFLDG01067">
    <property type="entry name" value="SPASM/twitch_domain_containing"/>
    <property type="match status" value="1"/>
</dbReference>
<evidence type="ECO:0000256" key="1">
    <source>
        <dbReference type="ARBA" id="ARBA00001966"/>
    </source>
</evidence>
<dbReference type="SFLD" id="SFLDG01072">
    <property type="entry name" value="dehydrogenase_like"/>
    <property type="match status" value="1"/>
</dbReference>
<dbReference type="PANTHER" id="PTHR43273:SF3">
    <property type="entry name" value="ANAEROBIC SULFATASE-MATURATING ENZYME HOMOLOG ASLB-RELATED"/>
    <property type="match status" value="1"/>
</dbReference>
<dbReference type="SFLD" id="SFLDG01386">
    <property type="entry name" value="main_SPASM_domain-containing"/>
    <property type="match status" value="1"/>
</dbReference>
<dbReference type="RefSeq" id="WP_227540152.1">
    <property type="nucleotide sequence ID" value="NZ_JARXNK020000101.1"/>
</dbReference>
<comment type="caution">
    <text evidence="9">The sequence shown here is derived from an EMBL/GenBank/DDBJ whole genome shotgun (WGS) entry which is preliminary data.</text>
</comment>
<dbReference type="InterPro" id="IPR047207">
    <property type="entry name" value="SPASM_anSME"/>
</dbReference>
<sequence length="378" mass="43329">MRCQVMAKPASSRCNLDCRYCFYIDKPQQPVMDDVTLDAFVAQHIAAQSAPEVQFAWQGGEPTLCGLDFFRRVVVLQQRYSQGKHIDNAFQTNGLLLNDEWCRFFHQQGWLVGISLDGPADLHDRYRVNRRGHPTHHKVLAGIEKLRAHRVSFNVLTVINRQNSQQPERLYRYLRELGTPFLQFIPLVEHDNPESVSAAQWGTFLKTVFDIWAREDIGRVYVQLFDSTLGVWCGYPSQMCSLAEVCGQAFALEANGDLYQCDHYVYPQYRLGNIHQTSISSLNQTDAVREFGLYKQATLSDDCQRCPVRHLCHGDCPKHRTAGKSVLCEGYRAFFYHSAPSMRMMRDLIKRQRSPATLMALLKQGESPGLFKGLDENR</sequence>
<evidence type="ECO:0000256" key="3">
    <source>
        <dbReference type="ARBA" id="ARBA00022691"/>
    </source>
</evidence>
<gene>
    <name evidence="9" type="ORF">QFI96_008795</name>
</gene>